<reference evidence="12 13" key="1">
    <citation type="journal article" date="2015" name="Mol. Plant Microbe Interact.">
        <title>Genome, transcriptome, and functional analyses of Penicillium expansum provide new insights into secondary metabolism and pathogenicity.</title>
        <authorList>
            <person name="Ballester A.R."/>
            <person name="Marcet-Houben M."/>
            <person name="Levin E."/>
            <person name="Sela N."/>
            <person name="Selma-Lazaro C."/>
            <person name="Carmona L."/>
            <person name="Wisniewski M."/>
            <person name="Droby S."/>
            <person name="Gonzalez-Candelas L."/>
            <person name="Gabaldon T."/>
        </authorList>
    </citation>
    <scope>NUCLEOTIDE SEQUENCE [LARGE SCALE GENOMIC DNA]</scope>
    <source>
        <strain evidence="12 13">MD-8</strain>
    </source>
</reference>
<organism evidence="12 13">
    <name type="scientific">Penicillium expansum</name>
    <name type="common">Blue mold rot fungus</name>
    <dbReference type="NCBI Taxonomy" id="27334"/>
    <lineage>
        <taxon>Eukaryota</taxon>
        <taxon>Fungi</taxon>
        <taxon>Dikarya</taxon>
        <taxon>Ascomycota</taxon>
        <taxon>Pezizomycotina</taxon>
        <taxon>Eurotiomycetes</taxon>
        <taxon>Eurotiomycetidae</taxon>
        <taxon>Eurotiales</taxon>
        <taxon>Aspergillaceae</taxon>
        <taxon>Penicillium</taxon>
    </lineage>
</organism>
<evidence type="ECO:0000256" key="2">
    <source>
        <dbReference type="ARBA" id="ARBA00004496"/>
    </source>
</evidence>
<feature type="compositionally biased region" description="Polar residues" evidence="9">
    <location>
        <begin position="267"/>
        <end position="277"/>
    </location>
</feature>
<evidence type="ECO:0000256" key="1">
    <source>
        <dbReference type="ARBA" id="ARBA00004481"/>
    </source>
</evidence>
<evidence type="ECO:0000256" key="9">
    <source>
        <dbReference type="SAM" id="MobiDB-lite"/>
    </source>
</evidence>
<dbReference type="Gene3D" id="1.25.40.270">
    <property type="entry name" value="Vacuolar protein sorting-associated protein vta1"/>
    <property type="match status" value="1"/>
</dbReference>
<keyword evidence="7" id="KW-0653">Protein transport</keyword>
<evidence type="ECO:0000256" key="7">
    <source>
        <dbReference type="ARBA" id="ARBA00022927"/>
    </source>
</evidence>
<keyword evidence="5" id="KW-0963">Cytoplasm</keyword>
<comment type="caution">
    <text evidence="12">The sequence shown here is derived from an EMBL/GenBank/DDBJ whole genome shotgun (WGS) entry which is preliminary data.</text>
</comment>
<feature type="compositionally biased region" description="Basic and acidic residues" evidence="9">
    <location>
        <begin position="205"/>
        <end position="224"/>
    </location>
</feature>
<evidence type="ECO:0000259" key="10">
    <source>
        <dbReference type="Pfam" id="PF04652"/>
    </source>
</evidence>
<dbReference type="GeneID" id="27677441"/>
<evidence type="ECO:0000256" key="5">
    <source>
        <dbReference type="ARBA" id="ARBA00022490"/>
    </source>
</evidence>
<keyword evidence="13" id="KW-1185">Reference proteome</keyword>
<dbReference type="VEuPathDB" id="FungiDB:PEXP_048980"/>
<dbReference type="STRING" id="27334.A0A0A2IBG2"/>
<evidence type="ECO:0000256" key="6">
    <source>
        <dbReference type="ARBA" id="ARBA00022753"/>
    </source>
</evidence>
<dbReference type="AlphaFoldDB" id="A0A0A2IBG2"/>
<dbReference type="GO" id="GO:0032511">
    <property type="term" value="P:late endosome to vacuole transport via multivesicular body sorting pathway"/>
    <property type="evidence" value="ECO:0007669"/>
    <property type="project" value="InterPro"/>
</dbReference>
<dbReference type="Pfam" id="PF04652">
    <property type="entry name" value="Vta1"/>
    <property type="match status" value="1"/>
</dbReference>
<dbReference type="InterPro" id="IPR041212">
    <property type="entry name" value="Vta1_C"/>
</dbReference>
<keyword evidence="4" id="KW-0813">Transport</keyword>
<feature type="domain" description="Vta1/callose synthase N-terminal" evidence="10">
    <location>
        <begin position="14"/>
        <end position="156"/>
    </location>
</feature>
<dbReference type="PhylomeDB" id="A0A0A2IBG2"/>
<sequence>MASNIPAGLRSADIGRFAIRAAQIEKAKPVVAYWCNFHIVNQIIERGLHNSDDEIKLYTTNLVDKLEQFKVENPDNDTVTDTVAASAYVEQFGLEVFGRAEAAMNANKVTKQTADTFQAAATFLELCSIWGPLDPELAGRIKFAKFHAVRIVRAFKAGEDPNATNPAPKQEEELVDDPDVQAFDESVAEQASKPRQASIEEIPDESDHLGRELARKSTLDESLHPSRTSSTPRAPPEIPSVPRNTPGFPLQPMDDDSNKGGLELPSTPATIGGSSSVPKLPDTPTAFQSFPPPSDDLSVSTPDPASFYDTPSASAPTPPPVAPASVPRPAAHAPVAPAPYVPSQPSHGLDDNTVQLAQKHARWAVSALTFDDVDTAIKELRNSLKCLGAS</sequence>
<dbReference type="GO" id="GO:0005771">
    <property type="term" value="C:multivesicular body"/>
    <property type="evidence" value="ECO:0007669"/>
    <property type="project" value="TreeGrafter"/>
</dbReference>
<feature type="region of interest" description="Disordered" evidence="9">
    <location>
        <begin position="186"/>
        <end position="351"/>
    </location>
</feature>
<dbReference type="InterPro" id="IPR023175">
    <property type="entry name" value="Vta1/CALS_N_sf"/>
</dbReference>
<evidence type="ECO:0000259" key="11">
    <source>
        <dbReference type="Pfam" id="PF18097"/>
    </source>
</evidence>
<keyword evidence="6" id="KW-0967">Endosome</keyword>
<comment type="similarity">
    <text evidence="3">Belongs to the VTA1 family.</text>
</comment>
<dbReference type="GO" id="GO:0010008">
    <property type="term" value="C:endosome membrane"/>
    <property type="evidence" value="ECO:0007669"/>
    <property type="project" value="UniProtKB-SubCell"/>
</dbReference>
<dbReference type="PANTHER" id="PTHR46009">
    <property type="entry name" value="VACUOLAR PROTEIN SORTING-ASSOCIATED PROTEIN VTA1 HOMOLOG"/>
    <property type="match status" value="1"/>
</dbReference>
<dbReference type="Gene3D" id="1.20.5.420">
    <property type="entry name" value="Immunoglobulin FC, subunit C"/>
    <property type="match status" value="1"/>
</dbReference>
<evidence type="ECO:0000313" key="12">
    <source>
        <dbReference type="EMBL" id="KGO62721.1"/>
    </source>
</evidence>
<accession>A0A0A2IBG2</accession>
<feature type="domain" description="Vta1 C-terminal" evidence="11">
    <location>
        <begin position="353"/>
        <end position="387"/>
    </location>
</feature>
<comment type="subcellular location">
    <subcellularLocation>
        <location evidence="2">Cytoplasm</location>
    </subcellularLocation>
    <subcellularLocation>
        <location evidence="1">Endosome membrane</location>
        <topology evidence="1">Peripheral membrane protein</topology>
    </subcellularLocation>
</comment>
<dbReference type="Pfam" id="PF18097">
    <property type="entry name" value="Vta1_C"/>
    <property type="match status" value="1"/>
</dbReference>
<dbReference type="RefSeq" id="XP_016603252.1">
    <property type="nucleotide sequence ID" value="XM_016742022.1"/>
</dbReference>
<dbReference type="EMBL" id="JQFZ01000020">
    <property type="protein sequence ID" value="KGO62721.1"/>
    <property type="molecule type" value="Genomic_DNA"/>
</dbReference>
<evidence type="ECO:0000256" key="3">
    <source>
        <dbReference type="ARBA" id="ARBA00007895"/>
    </source>
</evidence>
<keyword evidence="8" id="KW-0472">Membrane</keyword>
<evidence type="ECO:0000313" key="13">
    <source>
        <dbReference type="Proteomes" id="UP000030143"/>
    </source>
</evidence>
<name>A0A0A2IBG2_PENEN</name>
<dbReference type="Proteomes" id="UP000030143">
    <property type="component" value="Unassembled WGS sequence"/>
</dbReference>
<dbReference type="GO" id="GO:0015031">
    <property type="term" value="P:protein transport"/>
    <property type="evidence" value="ECO:0007669"/>
    <property type="project" value="UniProtKB-KW"/>
</dbReference>
<proteinExistence type="inferred from homology"/>
<evidence type="ECO:0000256" key="8">
    <source>
        <dbReference type="ARBA" id="ARBA00023136"/>
    </source>
</evidence>
<feature type="compositionally biased region" description="Low complexity" evidence="9">
    <location>
        <begin position="323"/>
        <end position="335"/>
    </location>
</feature>
<protein>
    <submittedName>
        <fullName evidence="12">Vacuolar protein sorting-associate Vta1, N-terminal</fullName>
    </submittedName>
</protein>
<dbReference type="InterPro" id="IPR039431">
    <property type="entry name" value="Vta1/CALS_N"/>
</dbReference>
<dbReference type="OrthoDB" id="391137at2759"/>
<dbReference type="HOGENOM" id="CLU_030378_0_0_1"/>
<evidence type="ECO:0000256" key="4">
    <source>
        <dbReference type="ARBA" id="ARBA00022448"/>
    </source>
</evidence>
<gene>
    <name evidence="12" type="ORF">PEX2_047470</name>
</gene>
<dbReference type="PANTHER" id="PTHR46009:SF1">
    <property type="entry name" value="VACUOLAR PROTEIN SORTING-ASSOCIATED PROTEIN VTA1 HOMOLOG"/>
    <property type="match status" value="1"/>
</dbReference>
<dbReference type="InterPro" id="IPR044538">
    <property type="entry name" value="Vta1-like"/>
</dbReference>